<keyword evidence="1" id="KW-0472">Membrane</keyword>
<keyword evidence="1" id="KW-0812">Transmembrane</keyword>
<proteinExistence type="predicted"/>
<evidence type="ECO:0000313" key="2">
    <source>
        <dbReference type="EMBL" id="SMP08973.1"/>
    </source>
</evidence>
<comment type="caution">
    <text evidence="2">The sequence shown here is derived from an EMBL/GenBank/DDBJ whole genome shotgun (WGS) entry which is preliminary data.</text>
</comment>
<keyword evidence="3" id="KW-1185">Reference proteome</keyword>
<dbReference type="EMBL" id="FXUB01000001">
    <property type="protein sequence ID" value="SMP08973.1"/>
    <property type="molecule type" value="Genomic_DNA"/>
</dbReference>
<dbReference type="Proteomes" id="UP001157911">
    <property type="component" value="Unassembled WGS sequence"/>
</dbReference>
<accession>A0ABY1NJ32</accession>
<name>A0ABY1NJ32_9BACT</name>
<evidence type="ECO:0000313" key="3">
    <source>
        <dbReference type="Proteomes" id="UP001157911"/>
    </source>
</evidence>
<sequence>MYPCVVVWGGNERIEKMGREILIASIASVILGIAFLVAILTMVWIAAGGKKEF</sequence>
<protein>
    <submittedName>
        <fullName evidence="2">Uncharacterized protein</fullName>
    </submittedName>
</protein>
<gene>
    <name evidence="2" type="ORF">SAMN06265339_0674</name>
</gene>
<evidence type="ECO:0000256" key="1">
    <source>
        <dbReference type="SAM" id="Phobius"/>
    </source>
</evidence>
<feature type="transmembrane region" description="Helical" evidence="1">
    <location>
        <begin position="21"/>
        <end position="47"/>
    </location>
</feature>
<keyword evidence="1" id="KW-1133">Transmembrane helix</keyword>
<organism evidence="2 3">
    <name type="scientific">Desulfurobacterium pacificum</name>
    <dbReference type="NCBI Taxonomy" id="240166"/>
    <lineage>
        <taxon>Bacteria</taxon>
        <taxon>Pseudomonadati</taxon>
        <taxon>Aquificota</taxon>
        <taxon>Aquificia</taxon>
        <taxon>Desulfurobacteriales</taxon>
        <taxon>Desulfurobacteriaceae</taxon>
        <taxon>Desulfurobacterium</taxon>
    </lineage>
</organism>
<reference evidence="2 3" key="1">
    <citation type="submission" date="2017-05" db="EMBL/GenBank/DDBJ databases">
        <authorList>
            <person name="Varghese N."/>
            <person name="Submissions S."/>
        </authorList>
    </citation>
    <scope>NUCLEOTIDE SEQUENCE [LARGE SCALE GENOMIC DNA]</scope>
    <source>
        <strain evidence="2 3">DSM 15522</strain>
    </source>
</reference>